<sequence length="162" mass="18372">MLQLSRDFLDERLISLANENNAMFKRIILGPVGNYLASIIHIPGRNSILKDWQEAELENLLASGWWVKTSPLPRPVDEETGVQSNLQSPLYSFETAMEVSYSVAMRMTRRAHEQQKPVVVSESLPAAANEFPIGSSRMAAIDPYRTHPRTMNLRCRAWKVGF</sequence>
<evidence type="ECO:0000313" key="2">
    <source>
        <dbReference type="Proteomes" id="UP000318017"/>
    </source>
</evidence>
<dbReference type="EMBL" id="CP036298">
    <property type="protein sequence ID" value="QDV23837.1"/>
    <property type="molecule type" value="Genomic_DNA"/>
</dbReference>
<keyword evidence="2" id="KW-1185">Reference proteome</keyword>
<dbReference type="Proteomes" id="UP000318017">
    <property type="component" value="Chromosome"/>
</dbReference>
<dbReference type="KEGG" id="ahel:Q31a_21430"/>
<accession>A0A518G5G4</accession>
<protein>
    <submittedName>
        <fullName evidence="1">Uncharacterized protein</fullName>
    </submittedName>
</protein>
<reference evidence="1 2" key="1">
    <citation type="submission" date="2019-02" db="EMBL/GenBank/DDBJ databases">
        <title>Deep-cultivation of Planctomycetes and their phenomic and genomic characterization uncovers novel biology.</title>
        <authorList>
            <person name="Wiegand S."/>
            <person name="Jogler M."/>
            <person name="Boedeker C."/>
            <person name="Pinto D."/>
            <person name="Vollmers J."/>
            <person name="Rivas-Marin E."/>
            <person name="Kohn T."/>
            <person name="Peeters S.H."/>
            <person name="Heuer A."/>
            <person name="Rast P."/>
            <person name="Oberbeckmann S."/>
            <person name="Bunk B."/>
            <person name="Jeske O."/>
            <person name="Meyerdierks A."/>
            <person name="Storesund J.E."/>
            <person name="Kallscheuer N."/>
            <person name="Luecker S."/>
            <person name="Lage O.M."/>
            <person name="Pohl T."/>
            <person name="Merkel B.J."/>
            <person name="Hornburger P."/>
            <person name="Mueller R.-W."/>
            <person name="Bruemmer F."/>
            <person name="Labrenz M."/>
            <person name="Spormann A.M."/>
            <person name="Op den Camp H."/>
            <person name="Overmann J."/>
            <person name="Amann R."/>
            <person name="Jetten M.S.M."/>
            <person name="Mascher T."/>
            <person name="Medema M.H."/>
            <person name="Devos D.P."/>
            <person name="Kaster A.-K."/>
            <person name="Ovreas L."/>
            <person name="Rohde M."/>
            <person name="Galperin M.Y."/>
            <person name="Jogler C."/>
        </authorList>
    </citation>
    <scope>NUCLEOTIDE SEQUENCE [LARGE SCALE GENOMIC DNA]</scope>
    <source>
        <strain evidence="1 2">Q31a</strain>
    </source>
</reference>
<dbReference type="AlphaFoldDB" id="A0A518G5G4"/>
<evidence type="ECO:0000313" key="1">
    <source>
        <dbReference type="EMBL" id="QDV23837.1"/>
    </source>
</evidence>
<proteinExistence type="predicted"/>
<gene>
    <name evidence="1" type="ORF">Q31a_21430</name>
</gene>
<name>A0A518G5G4_9BACT</name>
<organism evidence="1 2">
    <name type="scientific">Aureliella helgolandensis</name>
    <dbReference type="NCBI Taxonomy" id="2527968"/>
    <lineage>
        <taxon>Bacteria</taxon>
        <taxon>Pseudomonadati</taxon>
        <taxon>Planctomycetota</taxon>
        <taxon>Planctomycetia</taxon>
        <taxon>Pirellulales</taxon>
        <taxon>Pirellulaceae</taxon>
        <taxon>Aureliella</taxon>
    </lineage>
</organism>